<reference evidence="2 3" key="1">
    <citation type="journal article" date="2011" name="Proc. Natl. Acad. Sci. U.S.A.">
        <title>Evolutionary erosion of yeast sex chromosomes by mating-type switching accidents.</title>
        <authorList>
            <person name="Gordon J.L."/>
            <person name="Armisen D."/>
            <person name="Proux-Wera E."/>
            <person name="Oheigeartaigh S.S."/>
            <person name="Byrne K.P."/>
            <person name="Wolfe K.H."/>
        </authorList>
    </citation>
    <scope>NUCLEOTIDE SEQUENCE [LARGE SCALE GENOMIC DNA]</scope>
    <source>
        <strain evidence="3">ATCC 76901 / BCRC 22586 / CBS 4309 / NBRC 1992 / NRRL Y-12630</strain>
    </source>
</reference>
<dbReference type="HOGENOM" id="CLU_539777_0_0_1"/>
<dbReference type="EMBL" id="HE576761">
    <property type="protein sequence ID" value="CCC72056.1"/>
    <property type="molecule type" value="Genomic_DNA"/>
</dbReference>
<reference key="2">
    <citation type="submission" date="2011-08" db="EMBL/GenBank/DDBJ databases">
        <title>Genome sequence of Naumovozyma castellii.</title>
        <authorList>
            <person name="Gordon J.L."/>
            <person name="Armisen D."/>
            <person name="Proux-Wera E."/>
            <person name="OhEigeartaigh S.S."/>
            <person name="Byrne K.P."/>
            <person name="Wolfe K.H."/>
        </authorList>
    </citation>
    <scope>NUCLEOTIDE SEQUENCE</scope>
    <source>
        <strain>Type strain:CBS 4309</strain>
    </source>
</reference>
<dbReference type="KEGG" id="ncs:NCAS_0J00770"/>
<dbReference type="OMA" id="CHNRNTI"/>
<dbReference type="GeneID" id="96905754"/>
<feature type="compositionally biased region" description="Basic and acidic residues" evidence="1">
    <location>
        <begin position="410"/>
        <end position="420"/>
    </location>
</feature>
<proteinExistence type="predicted"/>
<dbReference type="eggNOG" id="ENOG502S9KC">
    <property type="taxonomic scope" value="Eukaryota"/>
</dbReference>
<accession>G0VKL9</accession>
<keyword evidence="3" id="KW-1185">Reference proteome</keyword>
<evidence type="ECO:0000313" key="2">
    <source>
        <dbReference type="EMBL" id="CCC72056.1"/>
    </source>
</evidence>
<sequence length="505" mass="59725">MVVKFDLDRFQQQDNESYNKNDPKNGKNDTDQVILSTDDESVFEFSFIAKENERSPKSLLRLYSELTEREPSISLSELNLEIRYLLDELEDMANKFSLLQRISIYLVPLLAKLNKLLKRYDVFDTEIIENQHDIRQFQLISVEIIQEVFLYEQENIIMKMKDIDQITESYSGKYIKSYGTKIMPQKYSITQKWRPLNHFSDLLLEELNFEINSIPEGIRHNRLPKDTIHECELFKIILANTSLEITRTFILLFNILFAQNPGKLKFIKNELLIQFLEQTICYSIRLNICEFLLGITDIFKQWMSREIIPNSPMYAWIKNIQVKLEHQRQQEIKNGREMYGEEYEDLDDILISTRWDNCITFTNALLETCCSPKINIKFKELSFQTTFETRLFDLMLENEQSQSIIPSQPNRKEPSKKKENQPTVAKANFLKEWINGRQLRIAEECRRYRTKLEEFLSKSKHSSNDNGDTSLLIEASSGAKTLNTTTNPPQLRKRKRYFEKLFKAV</sequence>
<protein>
    <submittedName>
        <fullName evidence="2">Uncharacterized protein</fullName>
    </submittedName>
</protein>
<evidence type="ECO:0000256" key="1">
    <source>
        <dbReference type="SAM" id="MobiDB-lite"/>
    </source>
</evidence>
<name>G0VKL9_NAUCA</name>
<evidence type="ECO:0000313" key="3">
    <source>
        <dbReference type="Proteomes" id="UP000001640"/>
    </source>
</evidence>
<dbReference type="Proteomes" id="UP000001640">
    <property type="component" value="Chromosome 10"/>
</dbReference>
<dbReference type="FunCoup" id="G0VKL9">
    <property type="interactions" value="82"/>
</dbReference>
<organism evidence="2 3">
    <name type="scientific">Naumovozyma castellii</name>
    <name type="common">Yeast</name>
    <name type="synonym">Saccharomyces castellii</name>
    <dbReference type="NCBI Taxonomy" id="27288"/>
    <lineage>
        <taxon>Eukaryota</taxon>
        <taxon>Fungi</taxon>
        <taxon>Dikarya</taxon>
        <taxon>Ascomycota</taxon>
        <taxon>Saccharomycotina</taxon>
        <taxon>Saccharomycetes</taxon>
        <taxon>Saccharomycetales</taxon>
        <taxon>Saccharomycetaceae</taxon>
        <taxon>Naumovozyma</taxon>
    </lineage>
</organism>
<dbReference type="RefSeq" id="XP_003678395.1">
    <property type="nucleotide sequence ID" value="XM_003678347.1"/>
</dbReference>
<feature type="region of interest" description="Disordered" evidence="1">
    <location>
        <begin position="402"/>
        <end position="422"/>
    </location>
</feature>
<dbReference type="AlphaFoldDB" id="G0VKL9"/>
<dbReference type="InParanoid" id="G0VKL9"/>
<gene>
    <name evidence="2" type="primary">NCAS0J00770</name>
    <name evidence="2" type="ordered locus">NCAS_0J00770</name>
</gene>